<keyword evidence="4 7" id="KW-0472">Membrane</keyword>
<dbReference type="PANTHER" id="PTHR33048">
    <property type="entry name" value="PTH11-LIKE INTEGRAL MEMBRANE PROTEIN (AFU_ORTHOLOGUE AFUA_5G11245)"/>
    <property type="match status" value="1"/>
</dbReference>
<dbReference type="Pfam" id="PF20684">
    <property type="entry name" value="Fung_rhodopsin"/>
    <property type="match status" value="1"/>
</dbReference>
<dbReference type="GO" id="GO:0016020">
    <property type="term" value="C:membrane"/>
    <property type="evidence" value="ECO:0007669"/>
    <property type="project" value="UniProtKB-SubCell"/>
</dbReference>
<feature type="compositionally biased region" description="Low complexity" evidence="6">
    <location>
        <begin position="312"/>
        <end position="324"/>
    </location>
</feature>
<protein>
    <recommendedName>
        <fullName evidence="8">Rhodopsin domain-containing protein</fullName>
    </recommendedName>
</protein>
<name>A0AAE8MNZ1_9PEZI</name>
<evidence type="ECO:0000256" key="4">
    <source>
        <dbReference type="ARBA" id="ARBA00023136"/>
    </source>
</evidence>
<dbReference type="Proteomes" id="UP001187682">
    <property type="component" value="Unassembled WGS sequence"/>
</dbReference>
<sequence length="346" mass="37329">MDGDENVLPPNVNRGPALLGATYSLYALTVLIFIVRMCARRDKLALTAADYTVTVALIAKTVSIAFMTVAIRHGFGRHNYYISDADRATIRRKLLGVYMSGVPASCFARISIACLLLQITRARWWRVAIWTTLVVQVLVVLTYEAAQLSQCGGVISGNNPHDSHCLPRSQVWGFTMMSFTSAFVSDLTCAIIPLHLIRSLPRSPLEKGLISVLMASSLLASSFGIPKLYHVLTYHFGHPDGLWLLLPEFFWCRMEEAAIIMAACAPLLKVPAERALRKLGFEWAAAPPVRELNAVSSGGVTPRADPEDVEKSAGAAPSVGSSSVGRGGGSGADEASSTRGILGVER</sequence>
<evidence type="ECO:0000256" key="3">
    <source>
        <dbReference type="ARBA" id="ARBA00022989"/>
    </source>
</evidence>
<feature type="transmembrane region" description="Helical" evidence="7">
    <location>
        <begin position="51"/>
        <end position="75"/>
    </location>
</feature>
<comment type="similarity">
    <text evidence="5">Belongs to the SAT4 family.</text>
</comment>
<feature type="transmembrane region" description="Helical" evidence="7">
    <location>
        <begin position="20"/>
        <end position="39"/>
    </location>
</feature>
<feature type="transmembrane region" description="Helical" evidence="7">
    <location>
        <begin position="95"/>
        <end position="117"/>
    </location>
</feature>
<feature type="domain" description="Rhodopsin" evidence="8">
    <location>
        <begin position="36"/>
        <end position="273"/>
    </location>
</feature>
<evidence type="ECO:0000256" key="7">
    <source>
        <dbReference type="SAM" id="Phobius"/>
    </source>
</evidence>
<evidence type="ECO:0000256" key="5">
    <source>
        <dbReference type="ARBA" id="ARBA00038359"/>
    </source>
</evidence>
<gene>
    <name evidence="9" type="ORF">DNG_00511</name>
</gene>
<dbReference type="InterPro" id="IPR052337">
    <property type="entry name" value="SAT4-like"/>
</dbReference>
<accession>A0AAE8MNZ1</accession>
<evidence type="ECO:0000313" key="9">
    <source>
        <dbReference type="EMBL" id="SPN96991.1"/>
    </source>
</evidence>
<evidence type="ECO:0000259" key="8">
    <source>
        <dbReference type="Pfam" id="PF20684"/>
    </source>
</evidence>
<feature type="region of interest" description="Disordered" evidence="6">
    <location>
        <begin position="295"/>
        <end position="346"/>
    </location>
</feature>
<reference evidence="9" key="1">
    <citation type="submission" date="2018-03" db="EMBL/GenBank/DDBJ databases">
        <authorList>
            <person name="Guldener U."/>
        </authorList>
    </citation>
    <scope>NUCLEOTIDE SEQUENCE</scope>
</reference>
<dbReference type="PANTHER" id="PTHR33048:SF129">
    <property type="entry name" value="INTEGRAL MEMBRANE PROTEIN-RELATED"/>
    <property type="match status" value="1"/>
</dbReference>
<comment type="subcellular location">
    <subcellularLocation>
        <location evidence="1">Membrane</location>
        <topology evidence="1">Multi-pass membrane protein</topology>
    </subcellularLocation>
</comment>
<keyword evidence="3 7" id="KW-1133">Transmembrane helix</keyword>
<feature type="transmembrane region" description="Helical" evidence="7">
    <location>
        <begin position="124"/>
        <end position="143"/>
    </location>
</feature>
<comment type="caution">
    <text evidence="9">The sequence shown here is derived from an EMBL/GenBank/DDBJ whole genome shotgun (WGS) entry which is preliminary data.</text>
</comment>
<dbReference type="InterPro" id="IPR049326">
    <property type="entry name" value="Rhodopsin_dom_fungi"/>
</dbReference>
<proteinExistence type="inferred from homology"/>
<keyword evidence="2 7" id="KW-0812">Transmembrane</keyword>
<evidence type="ECO:0000256" key="6">
    <source>
        <dbReference type="SAM" id="MobiDB-lite"/>
    </source>
</evidence>
<dbReference type="AlphaFoldDB" id="A0AAE8MNZ1"/>
<evidence type="ECO:0000256" key="2">
    <source>
        <dbReference type="ARBA" id="ARBA00022692"/>
    </source>
</evidence>
<evidence type="ECO:0000256" key="1">
    <source>
        <dbReference type="ARBA" id="ARBA00004141"/>
    </source>
</evidence>
<dbReference type="EMBL" id="ONZQ02000001">
    <property type="protein sequence ID" value="SPN96991.1"/>
    <property type="molecule type" value="Genomic_DNA"/>
</dbReference>
<keyword evidence="10" id="KW-1185">Reference proteome</keyword>
<organism evidence="9 10">
    <name type="scientific">Cephalotrichum gorgonifer</name>
    <dbReference type="NCBI Taxonomy" id="2041049"/>
    <lineage>
        <taxon>Eukaryota</taxon>
        <taxon>Fungi</taxon>
        <taxon>Dikarya</taxon>
        <taxon>Ascomycota</taxon>
        <taxon>Pezizomycotina</taxon>
        <taxon>Sordariomycetes</taxon>
        <taxon>Hypocreomycetidae</taxon>
        <taxon>Microascales</taxon>
        <taxon>Microascaceae</taxon>
        <taxon>Cephalotrichum</taxon>
    </lineage>
</organism>
<evidence type="ECO:0000313" key="10">
    <source>
        <dbReference type="Proteomes" id="UP001187682"/>
    </source>
</evidence>